<feature type="coiled-coil region" evidence="1">
    <location>
        <begin position="77"/>
        <end position="111"/>
    </location>
</feature>
<evidence type="ECO:0000259" key="2">
    <source>
        <dbReference type="Pfam" id="PF25298"/>
    </source>
</evidence>
<keyword evidence="1" id="KW-0175">Coiled coil</keyword>
<organism evidence="3 4">
    <name type="scientific">Helicoverpa armigera</name>
    <name type="common">Cotton bollworm</name>
    <name type="synonym">Heliothis armigera</name>
    <dbReference type="NCBI Taxonomy" id="29058"/>
    <lineage>
        <taxon>Eukaryota</taxon>
        <taxon>Metazoa</taxon>
        <taxon>Ecdysozoa</taxon>
        <taxon>Arthropoda</taxon>
        <taxon>Hexapoda</taxon>
        <taxon>Insecta</taxon>
        <taxon>Pterygota</taxon>
        <taxon>Neoptera</taxon>
        <taxon>Endopterygota</taxon>
        <taxon>Lepidoptera</taxon>
        <taxon>Glossata</taxon>
        <taxon>Ditrysia</taxon>
        <taxon>Noctuoidea</taxon>
        <taxon>Noctuidae</taxon>
        <taxon>Heliothinae</taxon>
        <taxon>Helicoverpa</taxon>
    </lineage>
</organism>
<protein>
    <recommendedName>
        <fullName evidence="2">FP protein C-terminal domain-containing protein</fullName>
    </recommendedName>
</protein>
<evidence type="ECO:0000313" key="4">
    <source>
        <dbReference type="Proteomes" id="UP000249218"/>
    </source>
</evidence>
<evidence type="ECO:0000313" key="3">
    <source>
        <dbReference type="EMBL" id="PZC78484.1"/>
    </source>
</evidence>
<dbReference type="Proteomes" id="UP000249218">
    <property type="component" value="Unassembled WGS sequence"/>
</dbReference>
<keyword evidence="4" id="KW-1185">Reference proteome</keyword>
<gene>
    <name evidence="3" type="primary">HaOG202149</name>
    <name evidence="3" type="ORF">B5X24_HaOG202149</name>
</gene>
<feature type="domain" description="FP protein C-terminal" evidence="2">
    <location>
        <begin position="214"/>
        <end position="262"/>
    </location>
</feature>
<dbReference type="InterPro" id="IPR057251">
    <property type="entry name" value="FP_C"/>
</dbReference>
<sequence>MPSRHEAEARGTVTRHTWKHDDGYNSLSELLRLYTERTDSKLESLQASLSEIIGQNAEIKKTICFITEKYDEILLKMETLEAERKEDRIYINQLEDRVENLERMANHSKIEIRNIPKAPGETKEDLCKIVTETAAVLEIPLQKPDIKDAFRVNKKEGISTIVVDFANTRTKDDVVKRIRQFNKKNKENKLNTAHIKMSGPAKPIYIVESLTLRAQRLFYLARNFAKDNAYKFCWTSYGRVFLKKGEGDKQILIKDEADINNLRK</sequence>
<dbReference type="Pfam" id="PF25298">
    <property type="entry name" value="Baculo_FP_2nd"/>
    <property type="match status" value="1"/>
</dbReference>
<evidence type="ECO:0000256" key="1">
    <source>
        <dbReference type="SAM" id="Coils"/>
    </source>
</evidence>
<accession>A0A2W1BXY9</accession>
<proteinExistence type="predicted"/>
<dbReference type="OrthoDB" id="7454255at2759"/>
<reference evidence="3 4" key="1">
    <citation type="journal article" date="2017" name="BMC Biol.">
        <title>Genomic innovations, transcriptional plasticity and gene loss underlying the evolution and divergence of two highly polyphagous and invasive Helicoverpa pest species.</title>
        <authorList>
            <person name="Pearce S.L."/>
            <person name="Clarke D.F."/>
            <person name="East P.D."/>
            <person name="Elfekih S."/>
            <person name="Gordon K.H."/>
            <person name="Jermiin L.S."/>
            <person name="McGaughran A."/>
            <person name="Oakeshott J.G."/>
            <person name="Papanikolaou A."/>
            <person name="Perera O.P."/>
            <person name="Rane R.V."/>
            <person name="Richards S."/>
            <person name="Tay W.T."/>
            <person name="Walsh T.K."/>
            <person name="Anderson A."/>
            <person name="Anderson C.J."/>
            <person name="Asgari S."/>
            <person name="Board P.G."/>
            <person name="Bretschneider A."/>
            <person name="Campbell P.M."/>
            <person name="Chertemps T."/>
            <person name="Christeller J.T."/>
            <person name="Coppin C.W."/>
            <person name="Downes S.J."/>
            <person name="Duan G."/>
            <person name="Farnsworth C.A."/>
            <person name="Good R.T."/>
            <person name="Han L.B."/>
            <person name="Han Y.C."/>
            <person name="Hatje K."/>
            <person name="Horne I."/>
            <person name="Huang Y.P."/>
            <person name="Hughes D.S."/>
            <person name="Jacquin-Joly E."/>
            <person name="James W."/>
            <person name="Jhangiani S."/>
            <person name="Kollmar M."/>
            <person name="Kuwar S.S."/>
            <person name="Li S."/>
            <person name="Liu N.Y."/>
            <person name="Maibeche M.T."/>
            <person name="Miller J.R."/>
            <person name="Montagne N."/>
            <person name="Perry T."/>
            <person name="Qu J."/>
            <person name="Song S.V."/>
            <person name="Sutton G.G."/>
            <person name="Vogel H."/>
            <person name="Walenz B.P."/>
            <person name="Xu W."/>
            <person name="Zhang H.J."/>
            <person name="Zou Z."/>
            <person name="Batterham P."/>
            <person name="Edwards O.R."/>
            <person name="Feyereisen R."/>
            <person name="Gibbs R.A."/>
            <person name="Heckel D.G."/>
            <person name="McGrath A."/>
            <person name="Robin C."/>
            <person name="Scherer S.E."/>
            <person name="Worley K.C."/>
            <person name="Wu Y.D."/>
        </authorList>
    </citation>
    <scope>NUCLEOTIDE SEQUENCE [LARGE SCALE GENOMIC DNA]</scope>
    <source>
        <strain evidence="3">Harm_GR_Male_#8</strain>
        <tissue evidence="3">Whole organism</tissue>
    </source>
</reference>
<dbReference type="AlphaFoldDB" id="A0A2W1BXY9"/>
<name>A0A2W1BXY9_HELAM</name>
<dbReference type="EMBL" id="KZ149902">
    <property type="protein sequence ID" value="PZC78484.1"/>
    <property type="molecule type" value="Genomic_DNA"/>
</dbReference>